<dbReference type="InterPro" id="IPR011989">
    <property type="entry name" value="ARM-like"/>
</dbReference>
<gene>
    <name evidence="2" type="ORF">UABAM_04875</name>
</gene>
<feature type="region of interest" description="Disordered" evidence="1">
    <location>
        <begin position="616"/>
        <end position="666"/>
    </location>
</feature>
<dbReference type="Proteomes" id="UP000326354">
    <property type="component" value="Chromosome"/>
</dbReference>
<dbReference type="InterPro" id="IPR016024">
    <property type="entry name" value="ARM-type_fold"/>
</dbReference>
<dbReference type="Gene3D" id="1.25.10.10">
    <property type="entry name" value="Leucine-rich Repeat Variant"/>
    <property type="match status" value="2"/>
</dbReference>
<feature type="compositionally biased region" description="Acidic residues" evidence="1">
    <location>
        <begin position="511"/>
        <end position="525"/>
    </location>
</feature>
<dbReference type="KEGG" id="uam:UABAM_04875"/>
<feature type="compositionally biased region" description="Polar residues" evidence="1">
    <location>
        <begin position="620"/>
        <end position="631"/>
    </location>
</feature>
<organism evidence="2 3">
    <name type="scientific">Uabimicrobium amorphum</name>
    <dbReference type="NCBI Taxonomy" id="2596890"/>
    <lineage>
        <taxon>Bacteria</taxon>
        <taxon>Pseudomonadati</taxon>
        <taxon>Planctomycetota</taxon>
        <taxon>Candidatus Uabimicrobiia</taxon>
        <taxon>Candidatus Uabimicrobiales</taxon>
        <taxon>Candidatus Uabimicrobiaceae</taxon>
        <taxon>Candidatus Uabimicrobium</taxon>
    </lineage>
</organism>
<proteinExistence type="predicted"/>
<evidence type="ECO:0000313" key="3">
    <source>
        <dbReference type="Proteomes" id="UP000326354"/>
    </source>
</evidence>
<dbReference type="EMBL" id="AP019860">
    <property type="protein sequence ID" value="BBM86489.1"/>
    <property type="molecule type" value="Genomic_DNA"/>
</dbReference>
<feature type="compositionally biased region" description="Basic and acidic residues" evidence="1">
    <location>
        <begin position="686"/>
        <end position="695"/>
    </location>
</feature>
<evidence type="ECO:0000256" key="1">
    <source>
        <dbReference type="SAM" id="MobiDB-lite"/>
    </source>
</evidence>
<dbReference type="SUPFAM" id="SSF48371">
    <property type="entry name" value="ARM repeat"/>
    <property type="match status" value="1"/>
</dbReference>
<accession>A0A5S9IR13</accession>
<feature type="region of interest" description="Disordered" evidence="1">
    <location>
        <begin position="684"/>
        <end position="797"/>
    </location>
</feature>
<feature type="compositionally biased region" description="Low complexity" evidence="1">
    <location>
        <begin position="696"/>
        <end position="730"/>
    </location>
</feature>
<reference evidence="2 3" key="1">
    <citation type="submission" date="2019-08" db="EMBL/GenBank/DDBJ databases">
        <title>Complete genome sequence of Candidatus Uab amorphum.</title>
        <authorList>
            <person name="Shiratori T."/>
            <person name="Suzuki S."/>
            <person name="Kakizawa Y."/>
            <person name="Ishida K."/>
        </authorList>
    </citation>
    <scope>NUCLEOTIDE SEQUENCE [LARGE SCALE GENOMIC DNA]</scope>
    <source>
        <strain evidence="2 3">SRT547</strain>
    </source>
</reference>
<dbReference type="RefSeq" id="WP_151970545.1">
    <property type="nucleotide sequence ID" value="NZ_AP019860.1"/>
</dbReference>
<feature type="region of interest" description="Disordered" evidence="1">
    <location>
        <begin position="500"/>
        <end position="526"/>
    </location>
</feature>
<dbReference type="AlphaFoldDB" id="A0A5S9IR13"/>
<protein>
    <recommendedName>
        <fullName evidence="4">HEAT repeat domain-containing protein</fullName>
    </recommendedName>
</protein>
<name>A0A5S9IR13_UABAM</name>
<evidence type="ECO:0008006" key="4">
    <source>
        <dbReference type="Google" id="ProtNLM"/>
    </source>
</evidence>
<evidence type="ECO:0000313" key="2">
    <source>
        <dbReference type="EMBL" id="BBM86489.1"/>
    </source>
</evidence>
<sequence length="797" mass="90442">MSLHSIGNILTQLRTHSYNNAAEKIDLLDKLKETGQATPQNTAWMLVTDDKNYRDFSFSVFSKHKDQGIMKILLQEMQGKKEDVVEKLSRILANLSPPGLDEFLQDRIRLGQEDEKITVLNILKNMGAVEPYLSLYNVSLRDKSEHVRFLCVNILSRSIQKSEIFTVLCPLLVDESERIRSCIIQKLTQVKDIKIIAIIFEIMARETKENQELLIAILKKIAQEMEIDIVDLIIPALMDNKGDIRKAGALFFASLPDLHQSTVLLLERMRRLSFDVKKKIFKSFKHIDKQITEVVVLLLNDSDINHCIDALIISMNLEDERIPQGIGNVLRTGVDWWVKLLGIEIITNYKLPETIAILEEHENDEFLEWSVIAAYGQLQCAEKLPYLQNHLANKSKDIRRAALHAICHIGTSEAMKIIEELASPQCDRFLHTELRLMNEQNPFPFDIADLEKRNDKEQLKQEMEMLGLRLESSVSEENKEGEQSIVLGMENLEKRYTIPTPQEEMPQPTVSEEEIPQSTASDEEPVYNPQIQPNPQQVVSAPAPAPGQNTIFFVEREPKKTTYQGNIPYQSAPQETLAIPDEPQATNNAQYQQTLAIPDEPKPTNSSKYQETIAIPGEAQPTNNAQYQQTLAIPDESKPTGNSQYEETLSIPDEPAKIPHNQPSENKEEMLTNFRSRFHRITSRLKQGDLEKVTQESEAQTSSQSSQSQPTEPSQPTQPQATESQPAAQPFTMKADNSSAKSFNMGEAKPQQKSHIPQIFSKPRSDKKSTDSTKIPFNVKGKTSLQFNIRKKDDEAE</sequence>
<keyword evidence="3" id="KW-1185">Reference proteome</keyword>